<keyword evidence="5 7" id="KW-1133">Transmembrane helix</keyword>
<dbReference type="EMBL" id="DQVW01000084">
    <property type="protein sequence ID" value="HIQ32741.1"/>
    <property type="molecule type" value="Genomic_DNA"/>
</dbReference>
<feature type="transmembrane region" description="Helical" evidence="7">
    <location>
        <begin position="12"/>
        <end position="30"/>
    </location>
</feature>
<evidence type="ECO:0000256" key="3">
    <source>
        <dbReference type="ARBA" id="ARBA00022475"/>
    </source>
</evidence>
<dbReference type="InterPro" id="IPR002771">
    <property type="entry name" value="Multi_antbiot-R_MarC"/>
</dbReference>
<evidence type="ECO:0000313" key="9">
    <source>
        <dbReference type="Proteomes" id="UP000623215"/>
    </source>
</evidence>
<gene>
    <name evidence="8" type="ORF">EYH55_04600</name>
</gene>
<evidence type="ECO:0000256" key="1">
    <source>
        <dbReference type="ARBA" id="ARBA00004651"/>
    </source>
</evidence>
<evidence type="ECO:0000256" key="4">
    <source>
        <dbReference type="ARBA" id="ARBA00022692"/>
    </source>
</evidence>
<dbReference type="Pfam" id="PF01914">
    <property type="entry name" value="MarC"/>
    <property type="match status" value="1"/>
</dbReference>
<accession>A0A832ZZ12</accession>
<comment type="caution">
    <text evidence="8">The sequence shown here is derived from an EMBL/GenBank/DDBJ whole genome shotgun (WGS) entry which is preliminary data.</text>
</comment>
<comment type="subcellular location">
    <subcellularLocation>
        <location evidence="1 7">Cell membrane</location>
        <topology evidence="1 7">Multi-pass membrane protein</topology>
    </subcellularLocation>
</comment>
<keyword evidence="4 7" id="KW-0812">Transmembrane</keyword>
<sequence length="77" mass="8351">MEHCHGILEKLVIVVSIVLATAASILILYISEKIVIALRTSGIYAVVRIMGLILGEISIEIMWSGLVDLMSSSAILR</sequence>
<organism evidence="8 9">
    <name type="scientific">Methanothermococcus okinawensis</name>
    <dbReference type="NCBI Taxonomy" id="155863"/>
    <lineage>
        <taxon>Archaea</taxon>
        <taxon>Methanobacteriati</taxon>
        <taxon>Methanobacteriota</taxon>
        <taxon>Methanomada group</taxon>
        <taxon>Methanococci</taxon>
        <taxon>Methanococcales</taxon>
        <taxon>Methanococcaceae</taxon>
        <taxon>Methanothermococcus</taxon>
    </lineage>
</organism>
<evidence type="ECO:0000256" key="2">
    <source>
        <dbReference type="ARBA" id="ARBA00009784"/>
    </source>
</evidence>
<reference evidence="8" key="1">
    <citation type="journal article" date="2020" name="ISME J.">
        <title>Gammaproteobacteria mediating utilization of methyl-, sulfur- and petroleum organic compounds in deep ocean hydrothermal plumes.</title>
        <authorList>
            <person name="Zhou Z."/>
            <person name="Liu Y."/>
            <person name="Pan J."/>
            <person name="Cron B.R."/>
            <person name="Toner B.M."/>
            <person name="Anantharaman K."/>
            <person name="Breier J.A."/>
            <person name="Dick G.J."/>
            <person name="Li M."/>
        </authorList>
    </citation>
    <scope>NUCLEOTIDE SEQUENCE</scope>
    <source>
        <strain evidence="8">SZUA-1534</strain>
    </source>
</reference>
<dbReference type="AlphaFoldDB" id="A0A832ZZ12"/>
<proteinExistence type="inferred from homology"/>
<comment type="caution">
    <text evidence="7">Lacks conserved residue(s) required for the propagation of feature annotation.</text>
</comment>
<comment type="similarity">
    <text evidence="2 7">Belongs to the UPF0056 (MarC) family.</text>
</comment>
<keyword evidence="6 7" id="KW-0472">Membrane</keyword>
<dbReference type="GO" id="GO:0005886">
    <property type="term" value="C:plasma membrane"/>
    <property type="evidence" value="ECO:0007669"/>
    <property type="project" value="UniProtKB-SubCell"/>
</dbReference>
<protein>
    <recommendedName>
        <fullName evidence="7">UPF0056 membrane protein</fullName>
    </recommendedName>
</protein>
<feature type="transmembrane region" description="Helical" evidence="7">
    <location>
        <begin position="42"/>
        <end position="63"/>
    </location>
</feature>
<dbReference type="Proteomes" id="UP000623215">
    <property type="component" value="Unassembled WGS sequence"/>
</dbReference>
<evidence type="ECO:0000256" key="6">
    <source>
        <dbReference type="ARBA" id="ARBA00023136"/>
    </source>
</evidence>
<evidence type="ECO:0000256" key="7">
    <source>
        <dbReference type="RuleBase" id="RU362048"/>
    </source>
</evidence>
<keyword evidence="3" id="KW-1003">Cell membrane</keyword>
<evidence type="ECO:0000313" key="8">
    <source>
        <dbReference type="EMBL" id="HIQ32741.1"/>
    </source>
</evidence>
<evidence type="ECO:0000256" key="5">
    <source>
        <dbReference type="ARBA" id="ARBA00022989"/>
    </source>
</evidence>
<name>A0A832ZZ12_9EURY</name>